<dbReference type="GeneID" id="109726246"/>
<proteinExistence type="predicted"/>
<dbReference type="EC" id="3.4.19.12" evidence="2"/>
<gene>
    <name evidence="8" type="primary">LOC109726246</name>
</gene>
<dbReference type="OrthoDB" id="18915at2759"/>
<evidence type="ECO:0000256" key="3">
    <source>
        <dbReference type="ARBA" id="ARBA00022670"/>
    </source>
</evidence>
<reference evidence="8" key="2">
    <citation type="submission" date="2025-08" db="UniProtKB">
        <authorList>
            <consortium name="RefSeq"/>
        </authorList>
    </citation>
    <scope>IDENTIFICATION</scope>
    <source>
        <tissue evidence="8">Leaf</tissue>
    </source>
</reference>
<keyword evidence="6" id="KW-0788">Thiol protease</keyword>
<dbReference type="GO" id="GO:0005634">
    <property type="term" value="C:nucleus"/>
    <property type="evidence" value="ECO:0007669"/>
    <property type="project" value="TreeGrafter"/>
</dbReference>
<evidence type="ECO:0000313" key="8">
    <source>
        <dbReference type="RefSeq" id="XP_020111344.1"/>
    </source>
</evidence>
<name>A0A6P5GTX2_ANACO</name>
<comment type="catalytic activity">
    <reaction evidence="1">
        <text>Thiol-dependent hydrolysis of ester, thioester, amide, peptide and isopeptide bonds formed by the C-terminal Gly of ubiquitin (a 76-residue protein attached to proteins as an intracellular targeting signal).</text>
        <dbReference type="EC" id="3.4.19.12"/>
    </reaction>
</comment>
<dbReference type="RefSeq" id="XP_020111344.1">
    <property type="nucleotide sequence ID" value="XM_020255755.1"/>
</dbReference>
<protein>
    <recommendedName>
        <fullName evidence="2">ubiquitinyl hydrolase 1</fullName>
        <ecNumber evidence="2">3.4.19.12</ecNumber>
    </recommendedName>
</protein>
<dbReference type="Gene3D" id="1.20.1300.20">
    <property type="entry name" value="Peptidase C65 Otubain, subdomain 2"/>
    <property type="match status" value="1"/>
</dbReference>
<dbReference type="GO" id="GO:0043130">
    <property type="term" value="F:ubiquitin binding"/>
    <property type="evidence" value="ECO:0007669"/>
    <property type="project" value="TreeGrafter"/>
</dbReference>
<organism evidence="7 8">
    <name type="scientific">Ananas comosus</name>
    <name type="common">Pineapple</name>
    <name type="synonym">Ananas ananas</name>
    <dbReference type="NCBI Taxonomy" id="4615"/>
    <lineage>
        <taxon>Eukaryota</taxon>
        <taxon>Viridiplantae</taxon>
        <taxon>Streptophyta</taxon>
        <taxon>Embryophyta</taxon>
        <taxon>Tracheophyta</taxon>
        <taxon>Spermatophyta</taxon>
        <taxon>Magnoliopsida</taxon>
        <taxon>Liliopsida</taxon>
        <taxon>Poales</taxon>
        <taxon>Bromeliaceae</taxon>
        <taxon>Bromelioideae</taxon>
        <taxon>Ananas</taxon>
    </lineage>
</organism>
<dbReference type="Gene3D" id="3.30.200.60">
    <property type="entry name" value="Peptidase C65 Otubain, subdomain 1"/>
    <property type="match status" value="1"/>
</dbReference>
<keyword evidence="7" id="KW-1185">Reference proteome</keyword>
<dbReference type="GO" id="GO:0004843">
    <property type="term" value="F:cysteine-type deubiquitinase activity"/>
    <property type="evidence" value="ECO:0007669"/>
    <property type="project" value="UniProtKB-EC"/>
</dbReference>
<keyword evidence="4" id="KW-0833">Ubl conjugation pathway</keyword>
<dbReference type="InterPro" id="IPR042468">
    <property type="entry name" value="Peptidase_C65_otubain_sub1"/>
</dbReference>
<evidence type="ECO:0000256" key="1">
    <source>
        <dbReference type="ARBA" id="ARBA00000707"/>
    </source>
</evidence>
<dbReference type="Pfam" id="PF10275">
    <property type="entry name" value="Peptidase_C65"/>
    <property type="match status" value="1"/>
</dbReference>
<dbReference type="CDD" id="cd22749">
    <property type="entry name" value="Otubain_C65"/>
    <property type="match status" value="1"/>
</dbReference>
<evidence type="ECO:0000256" key="6">
    <source>
        <dbReference type="ARBA" id="ARBA00022807"/>
    </source>
</evidence>
<keyword evidence="5" id="KW-0378">Hydrolase</keyword>
<dbReference type="GO" id="GO:0006508">
    <property type="term" value="P:proteolysis"/>
    <property type="evidence" value="ECO:0007669"/>
    <property type="project" value="UniProtKB-KW"/>
</dbReference>
<dbReference type="PANTHER" id="PTHR12931:SF15">
    <property type="entry name" value="UBIQUITIN THIOESTERASE OTUBAIN-LIKE"/>
    <property type="match status" value="1"/>
</dbReference>
<evidence type="ECO:0000313" key="7">
    <source>
        <dbReference type="Proteomes" id="UP000515123"/>
    </source>
</evidence>
<reference evidence="7" key="1">
    <citation type="journal article" date="2015" name="Nat. Genet.">
        <title>The pineapple genome and the evolution of CAM photosynthesis.</title>
        <authorList>
            <person name="Ming R."/>
            <person name="VanBuren R."/>
            <person name="Wai C.M."/>
            <person name="Tang H."/>
            <person name="Schatz M.C."/>
            <person name="Bowers J.E."/>
            <person name="Lyons E."/>
            <person name="Wang M.L."/>
            <person name="Chen J."/>
            <person name="Biggers E."/>
            <person name="Zhang J."/>
            <person name="Huang L."/>
            <person name="Zhang L."/>
            <person name="Miao W."/>
            <person name="Zhang J."/>
            <person name="Ye Z."/>
            <person name="Miao C."/>
            <person name="Lin Z."/>
            <person name="Wang H."/>
            <person name="Zhou H."/>
            <person name="Yim W.C."/>
            <person name="Priest H.D."/>
            <person name="Zheng C."/>
            <person name="Woodhouse M."/>
            <person name="Edger P.P."/>
            <person name="Guyot R."/>
            <person name="Guo H.B."/>
            <person name="Guo H."/>
            <person name="Zheng G."/>
            <person name="Singh R."/>
            <person name="Sharma A."/>
            <person name="Min X."/>
            <person name="Zheng Y."/>
            <person name="Lee H."/>
            <person name="Gurtowski J."/>
            <person name="Sedlazeck F.J."/>
            <person name="Harkess A."/>
            <person name="McKain M.R."/>
            <person name="Liao Z."/>
            <person name="Fang J."/>
            <person name="Liu J."/>
            <person name="Zhang X."/>
            <person name="Zhang Q."/>
            <person name="Hu W."/>
            <person name="Qin Y."/>
            <person name="Wang K."/>
            <person name="Chen L.Y."/>
            <person name="Shirley N."/>
            <person name="Lin Y.R."/>
            <person name="Liu L.Y."/>
            <person name="Hernandez A.G."/>
            <person name="Wright C.L."/>
            <person name="Bulone V."/>
            <person name="Tuskan G.A."/>
            <person name="Heath K."/>
            <person name="Zee F."/>
            <person name="Moore P.H."/>
            <person name="Sunkar R."/>
            <person name="Leebens-Mack J.H."/>
            <person name="Mockler T."/>
            <person name="Bennetzen J.L."/>
            <person name="Freeling M."/>
            <person name="Sankoff D."/>
            <person name="Paterson A.H."/>
            <person name="Zhu X."/>
            <person name="Yang X."/>
            <person name="Smith J.A."/>
            <person name="Cushman J.C."/>
            <person name="Paull R.E."/>
            <person name="Yu Q."/>
        </authorList>
    </citation>
    <scope>NUCLEOTIDE SEQUENCE [LARGE SCALE GENOMIC DNA]</scope>
    <source>
        <strain evidence="7">cv. F153</strain>
    </source>
</reference>
<dbReference type="InterPro" id="IPR019400">
    <property type="entry name" value="Peptidase_C65_otubain"/>
</dbReference>
<dbReference type="InterPro" id="IPR042467">
    <property type="entry name" value="Peptidase_C65_otubain_sub2"/>
</dbReference>
<dbReference type="Proteomes" id="UP000515123">
    <property type="component" value="Linkage group 21"/>
</dbReference>
<dbReference type="GO" id="GO:0071108">
    <property type="term" value="P:protein K48-linked deubiquitination"/>
    <property type="evidence" value="ECO:0007669"/>
    <property type="project" value="TreeGrafter"/>
</dbReference>
<keyword evidence="3" id="KW-0645">Protease</keyword>
<evidence type="ECO:0000256" key="4">
    <source>
        <dbReference type="ARBA" id="ARBA00022786"/>
    </source>
</evidence>
<evidence type="ECO:0000256" key="5">
    <source>
        <dbReference type="ARBA" id="ARBA00022801"/>
    </source>
</evidence>
<accession>A0A6P5GTX2</accession>
<dbReference type="AlphaFoldDB" id="A0A6P5GTX2"/>
<evidence type="ECO:0000256" key="2">
    <source>
        <dbReference type="ARBA" id="ARBA00012759"/>
    </source>
</evidence>
<dbReference type="InterPro" id="IPR038765">
    <property type="entry name" value="Papain-like_cys_pep_sf"/>
</dbReference>
<dbReference type="PANTHER" id="PTHR12931">
    <property type="entry name" value="UBIQUITIN THIOLESTERASE PROTEIN OTUB"/>
    <property type="match status" value="1"/>
</dbReference>
<dbReference type="SUPFAM" id="SSF54001">
    <property type="entry name" value="Cysteine proteinases"/>
    <property type="match status" value="1"/>
</dbReference>
<sequence>MDPGEKEDVRRSHQCTVSALERMRAGNYRAAVGNKETLAAIAAHYEINRSNIHNKIKLLEEDYASFRRIRQDGNNFYRSFMFSYLERVMETQDLYEFDRVRSRISQCRRMNAILGGHEYTFDELSQELQHVLERIIHAAPNSTSPDEFLLNCLDEHASLNVMIFFRLVTSIEIHMNSNYYRPKIHAEYRSMEEFVLEQAMIVDFETDQLRVKALSEALEIPTKVVQFDVLAPVPELPKLPYCFFDGSSRRNFNLGLLSDDFLLISGSSDEHAVPATGPPSPAILDLRAPSYVTLVFWRGHYGVLYRNSVLSGLKHDFF</sequence>